<dbReference type="STRING" id="158441.A0A226EY60"/>
<dbReference type="PROSITE" id="PS00674">
    <property type="entry name" value="AAA"/>
    <property type="match status" value="1"/>
</dbReference>
<reference evidence="7 8" key="1">
    <citation type="submission" date="2015-12" db="EMBL/GenBank/DDBJ databases">
        <title>The genome of Folsomia candida.</title>
        <authorList>
            <person name="Faddeeva A."/>
            <person name="Derks M.F."/>
            <person name="Anvar Y."/>
            <person name="Smit S."/>
            <person name="Van Straalen N."/>
            <person name="Roelofs D."/>
        </authorList>
    </citation>
    <scope>NUCLEOTIDE SEQUENCE [LARGE SCALE GENOMIC DNA]</scope>
    <source>
        <strain evidence="7 8">VU population</strain>
        <tissue evidence="7">Whole body</tissue>
    </source>
</reference>
<dbReference type="InterPro" id="IPR027417">
    <property type="entry name" value="P-loop_NTPase"/>
</dbReference>
<feature type="domain" description="AAA+ ATPase" evidence="6">
    <location>
        <begin position="182"/>
        <end position="334"/>
    </location>
</feature>
<dbReference type="InterPro" id="IPR003959">
    <property type="entry name" value="ATPase_AAA_core"/>
</dbReference>
<dbReference type="PANTHER" id="PTHR45991:SF1">
    <property type="entry name" value="PACHYTENE CHECKPOINT PROTEIN 2 HOMOLOG"/>
    <property type="match status" value="1"/>
</dbReference>
<evidence type="ECO:0000256" key="1">
    <source>
        <dbReference type="ARBA" id="ARBA00007271"/>
    </source>
</evidence>
<proteinExistence type="inferred from homology"/>
<dbReference type="CDD" id="cd19508">
    <property type="entry name" value="RecA-like_Pch2-like"/>
    <property type="match status" value="1"/>
</dbReference>
<dbReference type="InterPro" id="IPR003960">
    <property type="entry name" value="ATPase_AAA_CS"/>
</dbReference>
<evidence type="ECO:0000256" key="3">
    <source>
        <dbReference type="ARBA" id="ARBA00022840"/>
    </source>
</evidence>
<dbReference type="GO" id="GO:0005694">
    <property type="term" value="C:chromosome"/>
    <property type="evidence" value="ECO:0007669"/>
    <property type="project" value="TreeGrafter"/>
</dbReference>
<comment type="similarity">
    <text evidence="1">Belongs to the AAA ATPase family. PCH2 subfamily.</text>
</comment>
<protein>
    <submittedName>
        <fullName evidence="7">Pachytene checkpoint protein 2</fullName>
    </submittedName>
</protein>
<dbReference type="InterPro" id="IPR001270">
    <property type="entry name" value="ClpA/B"/>
</dbReference>
<keyword evidence="4" id="KW-0469">Meiosis</keyword>
<dbReference type="FunFam" id="3.40.50.300:FF:001494">
    <property type="entry name" value="Pachytene checkpoint component Pch2"/>
    <property type="match status" value="1"/>
</dbReference>
<keyword evidence="8" id="KW-1185">Reference proteome</keyword>
<dbReference type="Pfam" id="PF23242">
    <property type="entry name" value="AAA_lid_TRIP13_C"/>
    <property type="match status" value="1"/>
</dbReference>
<dbReference type="InterPro" id="IPR058249">
    <property type="entry name" value="Pch2_C"/>
</dbReference>
<dbReference type="AlphaFoldDB" id="A0A226EY60"/>
<evidence type="ECO:0000259" key="6">
    <source>
        <dbReference type="SMART" id="SM00382"/>
    </source>
</evidence>
<dbReference type="InterPro" id="IPR003593">
    <property type="entry name" value="AAA+_ATPase"/>
</dbReference>
<dbReference type="SUPFAM" id="SSF52540">
    <property type="entry name" value="P-loop containing nucleoside triphosphate hydrolases"/>
    <property type="match status" value="1"/>
</dbReference>
<dbReference type="GO" id="GO:0016887">
    <property type="term" value="F:ATP hydrolysis activity"/>
    <property type="evidence" value="ECO:0007669"/>
    <property type="project" value="InterPro"/>
</dbReference>
<comment type="caution">
    <text evidence="7">The sequence shown here is derived from an EMBL/GenBank/DDBJ whole genome shotgun (WGS) entry which is preliminary data.</text>
</comment>
<dbReference type="GO" id="GO:0051598">
    <property type="term" value="P:meiotic recombination checkpoint signaling"/>
    <property type="evidence" value="ECO:0007669"/>
    <property type="project" value="TreeGrafter"/>
</dbReference>
<dbReference type="SMART" id="SM00382">
    <property type="entry name" value="AAA"/>
    <property type="match status" value="1"/>
</dbReference>
<gene>
    <name evidence="7" type="ORF">Fcan01_03461</name>
</gene>
<name>A0A226EY60_FOLCA</name>
<accession>A0A226EY60</accession>
<dbReference type="GO" id="GO:0007131">
    <property type="term" value="P:reciprocal meiotic recombination"/>
    <property type="evidence" value="ECO:0007669"/>
    <property type="project" value="TreeGrafter"/>
</dbReference>
<dbReference type="GO" id="GO:0005634">
    <property type="term" value="C:nucleus"/>
    <property type="evidence" value="ECO:0007669"/>
    <property type="project" value="TreeGrafter"/>
</dbReference>
<dbReference type="EMBL" id="LNIX01000001">
    <property type="protein sequence ID" value="OXA62107.1"/>
    <property type="molecule type" value="Genomic_DNA"/>
</dbReference>
<organism evidence="7 8">
    <name type="scientific">Folsomia candida</name>
    <name type="common">Springtail</name>
    <dbReference type="NCBI Taxonomy" id="158441"/>
    <lineage>
        <taxon>Eukaryota</taxon>
        <taxon>Metazoa</taxon>
        <taxon>Ecdysozoa</taxon>
        <taxon>Arthropoda</taxon>
        <taxon>Hexapoda</taxon>
        <taxon>Collembola</taxon>
        <taxon>Entomobryomorpha</taxon>
        <taxon>Isotomoidea</taxon>
        <taxon>Isotomidae</taxon>
        <taxon>Proisotominae</taxon>
        <taxon>Folsomia</taxon>
    </lineage>
</organism>
<sequence length="449" mass="50332">MMKTDAVFHIEVARKINSSEKRSNLETLVRTALEEEKEEFISCFNYDDFLARHPSLKSHIQSIRVYVEHQSNSNIRLTAQPSSSPQKRKTPDIFAKISKDLKLRINLYVHDLCKDGEEAEYMNDEENDQSASSHHWILPSASFDGLWDTLIFDDNVQSRLMKYINSTLLFSEKGVDTNLISWNKVILLHGPAGTGKTSLCKALAQKASIRLGSRYMYGQLIEINSHSLFSKWFSESGKLVMKMFEKIHDLVEDPKCIVFLLIDEVESLAQCRQSAEAGNEPTDSIRAVNALLTQIDRIKKFPNVVILTTSNMVGCIDLAFVDRADLKIYIGAPPVDIIYRILASSVNELIRVGIIDSKSKISDDVAVSNRNGGEKLLDSSAAKLLAISKLASGMSGRTLRKIPFLAHSNFMASTVVTDLESFLDGLERAVETEMKEVEALRNNSKPILI</sequence>
<evidence type="ECO:0000313" key="7">
    <source>
        <dbReference type="EMBL" id="OXA62107.1"/>
    </source>
</evidence>
<keyword evidence="2 5" id="KW-0547">Nucleotide-binding</keyword>
<dbReference type="Gene3D" id="3.40.50.300">
    <property type="entry name" value="P-loop containing nucleotide triphosphate hydrolases"/>
    <property type="match status" value="1"/>
</dbReference>
<dbReference type="PANTHER" id="PTHR45991">
    <property type="entry name" value="PACHYTENE CHECKPOINT PROTEIN 2"/>
    <property type="match status" value="1"/>
</dbReference>
<evidence type="ECO:0000256" key="2">
    <source>
        <dbReference type="ARBA" id="ARBA00022741"/>
    </source>
</evidence>
<evidence type="ECO:0000256" key="5">
    <source>
        <dbReference type="RuleBase" id="RU003651"/>
    </source>
</evidence>
<dbReference type="Pfam" id="PF00004">
    <property type="entry name" value="AAA"/>
    <property type="match status" value="1"/>
</dbReference>
<dbReference type="OMA" id="WEGLWES"/>
<evidence type="ECO:0000313" key="8">
    <source>
        <dbReference type="Proteomes" id="UP000198287"/>
    </source>
</evidence>
<evidence type="ECO:0000256" key="4">
    <source>
        <dbReference type="ARBA" id="ARBA00023254"/>
    </source>
</evidence>
<dbReference type="Proteomes" id="UP000198287">
    <property type="component" value="Unassembled WGS sequence"/>
</dbReference>
<dbReference type="OrthoDB" id="10042665at2759"/>
<dbReference type="InterPro" id="IPR044539">
    <property type="entry name" value="Pch2-like"/>
</dbReference>
<dbReference type="PRINTS" id="PR00300">
    <property type="entry name" value="CLPPROTEASEA"/>
</dbReference>
<dbReference type="GO" id="GO:0005524">
    <property type="term" value="F:ATP binding"/>
    <property type="evidence" value="ECO:0007669"/>
    <property type="project" value="UniProtKB-KW"/>
</dbReference>
<keyword evidence="3 5" id="KW-0067">ATP-binding</keyword>